<reference evidence="2" key="2">
    <citation type="submission" date="2015-01" db="EMBL/GenBank/DDBJ databases">
        <title>Evolutionary Origins and Diversification of the Mycorrhizal Mutualists.</title>
        <authorList>
            <consortium name="DOE Joint Genome Institute"/>
            <consortium name="Mycorrhizal Genomics Consortium"/>
            <person name="Kohler A."/>
            <person name="Kuo A."/>
            <person name="Nagy L.G."/>
            <person name="Floudas D."/>
            <person name="Copeland A."/>
            <person name="Barry K.W."/>
            <person name="Cichocki N."/>
            <person name="Veneault-Fourrey C."/>
            <person name="LaButti K."/>
            <person name="Lindquist E.A."/>
            <person name="Lipzen A."/>
            <person name="Lundell T."/>
            <person name="Morin E."/>
            <person name="Murat C."/>
            <person name="Riley R."/>
            <person name="Ohm R."/>
            <person name="Sun H."/>
            <person name="Tunlid A."/>
            <person name="Henrissat B."/>
            <person name="Grigoriev I.V."/>
            <person name="Hibbett D.S."/>
            <person name="Martin F."/>
        </authorList>
    </citation>
    <scope>NUCLEOTIDE SEQUENCE [LARGE SCALE GENOMIC DNA]</scope>
    <source>
        <strain evidence="2">Marx 270</strain>
    </source>
</reference>
<keyword evidence="2" id="KW-1185">Reference proteome</keyword>
<dbReference type="Proteomes" id="UP000054217">
    <property type="component" value="Unassembled WGS sequence"/>
</dbReference>
<dbReference type="AlphaFoldDB" id="A0A0C3PGP1"/>
<dbReference type="EMBL" id="KN831946">
    <property type="protein sequence ID" value="KIO13145.1"/>
    <property type="molecule type" value="Genomic_DNA"/>
</dbReference>
<dbReference type="InParanoid" id="A0A0C3PGP1"/>
<name>A0A0C3PGP1_PISTI</name>
<gene>
    <name evidence="1" type="ORF">M404DRAFT_992717</name>
</gene>
<accession>A0A0C3PGP1</accession>
<organism evidence="1 2">
    <name type="scientific">Pisolithus tinctorius Marx 270</name>
    <dbReference type="NCBI Taxonomy" id="870435"/>
    <lineage>
        <taxon>Eukaryota</taxon>
        <taxon>Fungi</taxon>
        <taxon>Dikarya</taxon>
        <taxon>Basidiomycota</taxon>
        <taxon>Agaricomycotina</taxon>
        <taxon>Agaricomycetes</taxon>
        <taxon>Agaricomycetidae</taxon>
        <taxon>Boletales</taxon>
        <taxon>Sclerodermatineae</taxon>
        <taxon>Pisolithaceae</taxon>
        <taxon>Pisolithus</taxon>
    </lineage>
</organism>
<evidence type="ECO:0000313" key="2">
    <source>
        <dbReference type="Proteomes" id="UP000054217"/>
    </source>
</evidence>
<reference evidence="1 2" key="1">
    <citation type="submission" date="2014-04" db="EMBL/GenBank/DDBJ databases">
        <authorList>
            <consortium name="DOE Joint Genome Institute"/>
            <person name="Kuo A."/>
            <person name="Kohler A."/>
            <person name="Costa M.D."/>
            <person name="Nagy L.G."/>
            <person name="Floudas D."/>
            <person name="Copeland A."/>
            <person name="Barry K.W."/>
            <person name="Cichocki N."/>
            <person name="Veneault-Fourrey C."/>
            <person name="LaButti K."/>
            <person name="Lindquist E.A."/>
            <person name="Lipzen A."/>
            <person name="Lundell T."/>
            <person name="Morin E."/>
            <person name="Murat C."/>
            <person name="Sun H."/>
            <person name="Tunlid A."/>
            <person name="Henrissat B."/>
            <person name="Grigoriev I.V."/>
            <person name="Hibbett D.S."/>
            <person name="Martin F."/>
            <person name="Nordberg H.P."/>
            <person name="Cantor M.N."/>
            <person name="Hua S.X."/>
        </authorList>
    </citation>
    <scope>NUCLEOTIDE SEQUENCE [LARGE SCALE GENOMIC DNA]</scope>
    <source>
        <strain evidence="1 2">Marx 270</strain>
    </source>
</reference>
<dbReference type="HOGENOM" id="CLU_2109996_0_0_1"/>
<proteinExistence type="predicted"/>
<sequence length="115" mass="12466">MSDVLTGLPSPDLWFCENNLQRLNGGAGSVVANVIPDAHAQTWFHLQSEHDNASRVTNPSLEACYEPSRDPGPPMLHSSIVTNSLTMVSSESQSPTFNFRSTGYVARDLGGYPIC</sequence>
<evidence type="ECO:0000313" key="1">
    <source>
        <dbReference type="EMBL" id="KIO13145.1"/>
    </source>
</evidence>
<protein>
    <submittedName>
        <fullName evidence="1">Uncharacterized protein</fullName>
    </submittedName>
</protein>